<dbReference type="PANTHER" id="PTHR43875">
    <property type="entry name" value="MALTODEXTRIN IMPORT ATP-BINDING PROTEIN MSMX"/>
    <property type="match status" value="1"/>
</dbReference>
<dbReference type="Pfam" id="PF00005">
    <property type="entry name" value="ABC_tran"/>
    <property type="match status" value="1"/>
</dbReference>
<feature type="non-terminal residue" evidence="5">
    <location>
        <position position="140"/>
    </location>
</feature>
<comment type="caution">
    <text evidence="5">The sequence shown here is derived from an EMBL/GenBank/DDBJ whole genome shotgun (WGS) entry which is preliminary data.</text>
</comment>
<protein>
    <submittedName>
        <fullName evidence="5">ABC transporter ATP-binding protein</fullName>
    </submittedName>
</protein>
<proteinExistence type="predicted"/>
<dbReference type="SUPFAM" id="SSF52540">
    <property type="entry name" value="P-loop containing nucleoside triphosphate hydrolases"/>
    <property type="match status" value="1"/>
</dbReference>
<dbReference type="InterPro" id="IPR027417">
    <property type="entry name" value="P-loop_NTPase"/>
</dbReference>
<dbReference type="InterPro" id="IPR003439">
    <property type="entry name" value="ABC_transporter-like_ATP-bd"/>
</dbReference>
<evidence type="ECO:0000256" key="2">
    <source>
        <dbReference type="ARBA" id="ARBA00022967"/>
    </source>
</evidence>
<evidence type="ECO:0000259" key="4">
    <source>
        <dbReference type="Pfam" id="PF00005"/>
    </source>
</evidence>
<dbReference type="Proteomes" id="UP001597083">
    <property type="component" value="Unassembled WGS sequence"/>
</dbReference>
<evidence type="ECO:0000313" key="6">
    <source>
        <dbReference type="Proteomes" id="UP001597083"/>
    </source>
</evidence>
<keyword evidence="3" id="KW-0472">Membrane</keyword>
<gene>
    <name evidence="5" type="ORF">ACFQ07_12570</name>
</gene>
<accession>A0ABW3CGL4</accession>
<dbReference type="GO" id="GO:0005524">
    <property type="term" value="F:ATP binding"/>
    <property type="evidence" value="ECO:0007669"/>
    <property type="project" value="UniProtKB-KW"/>
</dbReference>
<dbReference type="PANTHER" id="PTHR43875:SF15">
    <property type="entry name" value="TREHALOSE IMPORT ATP-BINDING PROTEIN SUGC"/>
    <property type="match status" value="1"/>
</dbReference>
<dbReference type="InterPro" id="IPR047641">
    <property type="entry name" value="ABC_transpr_MalK/UgpC-like"/>
</dbReference>
<reference evidence="6" key="1">
    <citation type="journal article" date="2019" name="Int. J. Syst. Evol. Microbiol.">
        <title>The Global Catalogue of Microorganisms (GCM) 10K type strain sequencing project: providing services to taxonomists for standard genome sequencing and annotation.</title>
        <authorList>
            <consortium name="The Broad Institute Genomics Platform"/>
            <consortium name="The Broad Institute Genome Sequencing Center for Infectious Disease"/>
            <person name="Wu L."/>
            <person name="Ma J."/>
        </authorList>
    </citation>
    <scope>NUCLEOTIDE SEQUENCE [LARGE SCALE GENOMIC DNA]</scope>
    <source>
        <strain evidence="6">JCM 31696</strain>
    </source>
</reference>
<name>A0ABW3CGL4_9ACTN</name>
<keyword evidence="1" id="KW-1003">Cell membrane</keyword>
<evidence type="ECO:0000256" key="1">
    <source>
        <dbReference type="ARBA" id="ARBA00022475"/>
    </source>
</evidence>
<keyword evidence="6" id="KW-1185">Reference proteome</keyword>
<keyword evidence="5" id="KW-0547">Nucleotide-binding</keyword>
<sequence>MAEIVLEDVAKVYGGGVRAVDGLNLTINDGEFMVLVGPSGCGKSTALRMIAGLEEITEGTISIGDRVVNDLAPKDRDIAMVFQNYALYPHMTVEQNLAFGLKLRGVSKEERAKKVREAAKMLGLEQYLSRKPAALSGGQR</sequence>
<evidence type="ECO:0000256" key="3">
    <source>
        <dbReference type="ARBA" id="ARBA00023136"/>
    </source>
</evidence>
<feature type="domain" description="ABC transporter" evidence="4">
    <location>
        <begin position="21"/>
        <end position="140"/>
    </location>
</feature>
<dbReference type="EMBL" id="JBHTIR010001856">
    <property type="protein sequence ID" value="MFD0853065.1"/>
    <property type="molecule type" value="Genomic_DNA"/>
</dbReference>
<keyword evidence="5" id="KW-0067">ATP-binding</keyword>
<keyword evidence="2" id="KW-1278">Translocase</keyword>
<evidence type="ECO:0000313" key="5">
    <source>
        <dbReference type="EMBL" id="MFD0853065.1"/>
    </source>
</evidence>
<organism evidence="5 6">
    <name type="scientific">Actinomadura adrarensis</name>
    <dbReference type="NCBI Taxonomy" id="1819600"/>
    <lineage>
        <taxon>Bacteria</taxon>
        <taxon>Bacillati</taxon>
        <taxon>Actinomycetota</taxon>
        <taxon>Actinomycetes</taxon>
        <taxon>Streptosporangiales</taxon>
        <taxon>Thermomonosporaceae</taxon>
        <taxon>Actinomadura</taxon>
    </lineage>
</organism>
<dbReference type="Gene3D" id="3.40.50.300">
    <property type="entry name" value="P-loop containing nucleotide triphosphate hydrolases"/>
    <property type="match status" value="1"/>
</dbReference>